<dbReference type="SUPFAM" id="SSF52540">
    <property type="entry name" value="P-loop containing nucleoside triphosphate hydrolases"/>
    <property type="match status" value="1"/>
</dbReference>
<gene>
    <name evidence="1" type="ORF">E7V67_002530</name>
</gene>
<organism evidence="1 2">
    <name type="scientific">[Empedobacter] haloabium</name>
    <dbReference type="NCBI Taxonomy" id="592317"/>
    <lineage>
        <taxon>Bacteria</taxon>
        <taxon>Pseudomonadati</taxon>
        <taxon>Pseudomonadota</taxon>
        <taxon>Betaproteobacteria</taxon>
        <taxon>Burkholderiales</taxon>
        <taxon>Oxalobacteraceae</taxon>
        <taxon>Telluria group</taxon>
        <taxon>Telluria group incertae sedis</taxon>
    </lineage>
</organism>
<dbReference type="EMBL" id="CP136508">
    <property type="protein sequence ID" value="WUR14002.1"/>
    <property type="molecule type" value="Genomic_DNA"/>
</dbReference>
<proteinExistence type="predicted"/>
<accession>A0ABZ1UNB1</accession>
<dbReference type="InterPro" id="IPR027417">
    <property type="entry name" value="P-loop_NTPase"/>
</dbReference>
<name>A0ABZ1UNB1_9BURK</name>
<dbReference type="Proteomes" id="UP000321323">
    <property type="component" value="Chromosome"/>
</dbReference>
<sequence>MIVTVVSEGTGAAKLALAEHLAALRGLAGRKVLLMDADSHPHARACGGGALPVAVRAVCGKSVQAELDNLGQRFQDIVVDADGRDSLGSRAALIAARVVVIPAGDLHGDVTRAARLAERIGNARLFNPGLRVVIVPDQVPGAERIRTTAALQRTLPGAALASHPGVLYATVFGS</sequence>
<protein>
    <submittedName>
        <fullName evidence="1">Cobyrinic acid ac-diamide synthase</fullName>
    </submittedName>
</protein>
<evidence type="ECO:0000313" key="2">
    <source>
        <dbReference type="Proteomes" id="UP000321323"/>
    </source>
</evidence>
<keyword evidence="2" id="KW-1185">Reference proteome</keyword>
<evidence type="ECO:0000313" key="1">
    <source>
        <dbReference type="EMBL" id="WUR14002.1"/>
    </source>
</evidence>
<reference evidence="1 2" key="1">
    <citation type="journal article" date="2019" name="Int. J. Syst. Evol. Microbiol.">
        <title>The Draft Whole-Genome Sequence of the Antibiotic Producer Empedobacter haloabium ATCC 31962 Provides Indications for Its Taxonomic Reclassification.</title>
        <authorList>
            <person name="Miess H."/>
            <person name="Arlt P."/>
            <person name="Apel A.K."/>
            <person name="Weber T."/>
            <person name="Nieselt K."/>
            <person name="Hanssen F."/>
            <person name="Czemmel S."/>
            <person name="Nahnsen S."/>
            <person name="Gross H."/>
        </authorList>
    </citation>
    <scope>NUCLEOTIDE SEQUENCE [LARGE SCALE GENOMIC DNA]</scope>
    <source>
        <strain evidence="1 2">ATCC 31962</strain>
    </source>
</reference>
<dbReference type="Gene3D" id="3.40.50.300">
    <property type="entry name" value="P-loop containing nucleotide triphosphate hydrolases"/>
    <property type="match status" value="1"/>
</dbReference>